<dbReference type="STRING" id="218851.A0A2G5CSR3"/>
<dbReference type="SMART" id="SM00316">
    <property type="entry name" value="S1"/>
    <property type="match status" value="1"/>
</dbReference>
<accession>A0A2G5CSR3</accession>
<keyword evidence="4" id="KW-1185">Reference proteome</keyword>
<dbReference type="PROSITE" id="PS50126">
    <property type="entry name" value="S1"/>
    <property type="match status" value="1"/>
</dbReference>
<dbReference type="InterPro" id="IPR012340">
    <property type="entry name" value="NA-bd_OB-fold"/>
</dbReference>
<feature type="region of interest" description="Disordered" evidence="1">
    <location>
        <begin position="157"/>
        <end position="181"/>
    </location>
</feature>
<name>A0A2G5CSR3_AQUCA</name>
<evidence type="ECO:0000259" key="2">
    <source>
        <dbReference type="PROSITE" id="PS50126"/>
    </source>
</evidence>
<dbReference type="InterPro" id="IPR003029">
    <property type="entry name" value="S1_domain"/>
</dbReference>
<evidence type="ECO:0000313" key="4">
    <source>
        <dbReference type="Proteomes" id="UP000230069"/>
    </source>
</evidence>
<dbReference type="PANTHER" id="PTHR47600">
    <property type="entry name" value="NUCLEIC ACID-BINDING, OB-FOLD-LIKE PROTEIN"/>
    <property type="match status" value="1"/>
</dbReference>
<dbReference type="PANTHER" id="PTHR47600:SF1">
    <property type="entry name" value="NUCLEIC ACID-BINDING, OB-FOLD-LIKE PROTEIN"/>
    <property type="match status" value="1"/>
</dbReference>
<dbReference type="EMBL" id="KZ305055">
    <property type="protein sequence ID" value="PIA34230.1"/>
    <property type="molecule type" value="Genomic_DNA"/>
</dbReference>
<sequence>MDSLFTLTTGFRVNLFNFPTTNQTRRSNFFFTSTPKSFLVCSSKDEPKFDDLDLMELKFGRLLGEDPKLTLAKIKGRKANPDVSYLEIEKAFRKNNNQYDDEVIEEFKKPLRSNSPVPNNKGESNPGISYLEIEKAFKKKKLQYDDEVVEEFKKRPPSNSVNLVRPVPNKGVKFEGDNNADKPYQFQQRPPSDPLNLVRPVPNKGIKFEQDDNGNKPFEFQKNKARLPSIGNLEDRPTKGSSIPNVILRKPSAAYPEDDIEVKKPLRFTIQPNLSLKMRKGESTENFSDITLLKKPEPTRLGIDTDLDDTISGDSTGSTSGLNTEASKDSYETLNTSNDPFLQVTKILDKAIVGLQPLELNDMEFEGTEASISQPEVELQGKPSRLDQSAKDEFKPVEEEVACVSNDHAEIERFVSAPPLQECEEADWSRAEYLCNTGGREEVEMISCSTRGFVASFGSLIGFLPYRNLGAKWKFLAFESWLRKKGLDPSMYRQSLGIVGRYESPDKSFPNDTNQAPEIVEEKLSPDMNLEDLLEIYNQEKIKFLSSFIGMRTKVNLVLADRNSRKLIFSWKPKEKEETVQKKRSLMAKLSIGDVVKCCIKKITYFGIFVEVEGVPALIHQSEVSWDATLDPSTFFRIGQIVEAKVHRVDFTLDRIFLSLKEITPDPLIEALESVVGDRNSLDEDLEAAQADIEWDDVKSLIKELEDIEGVQSVSKGRFFLSPGLAPTFQVYMASMFQSQYKLLARSGNKVQEVIVEATLDKEEMKAAILACTNRVG</sequence>
<gene>
    <name evidence="3" type="ORF">AQUCO_03800074v1</name>
</gene>
<proteinExistence type="predicted"/>
<dbReference type="FunCoup" id="A0A2G5CSR3">
    <property type="interactions" value="1605"/>
</dbReference>
<dbReference type="Gene3D" id="2.40.50.140">
    <property type="entry name" value="Nucleic acid-binding proteins"/>
    <property type="match status" value="1"/>
</dbReference>
<dbReference type="AlphaFoldDB" id="A0A2G5CSR3"/>
<dbReference type="OrthoDB" id="1899990at2759"/>
<evidence type="ECO:0000256" key="1">
    <source>
        <dbReference type="SAM" id="MobiDB-lite"/>
    </source>
</evidence>
<feature type="domain" description="S1 motif" evidence="2">
    <location>
        <begin position="593"/>
        <end position="661"/>
    </location>
</feature>
<dbReference type="Proteomes" id="UP000230069">
    <property type="component" value="Unassembled WGS sequence"/>
</dbReference>
<dbReference type="Pfam" id="PF00575">
    <property type="entry name" value="S1"/>
    <property type="match status" value="1"/>
</dbReference>
<feature type="compositionally biased region" description="Low complexity" evidence="1">
    <location>
        <begin position="312"/>
        <end position="322"/>
    </location>
</feature>
<evidence type="ECO:0000313" key="3">
    <source>
        <dbReference type="EMBL" id="PIA34230.1"/>
    </source>
</evidence>
<feature type="region of interest" description="Disordered" evidence="1">
    <location>
        <begin position="301"/>
        <end position="328"/>
    </location>
</feature>
<dbReference type="SUPFAM" id="SSF50249">
    <property type="entry name" value="Nucleic acid-binding proteins"/>
    <property type="match status" value="1"/>
</dbReference>
<dbReference type="GO" id="GO:0003676">
    <property type="term" value="F:nucleic acid binding"/>
    <property type="evidence" value="ECO:0007669"/>
    <property type="project" value="InterPro"/>
</dbReference>
<organism evidence="3 4">
    <name type="scientific">Aquilegia coerulea</name>
    <name type="common">Rocky mountain columbine</name>
    <dbReference type="NCBI Taxonomy" id="218851"/>
    <lineage>
        <taxon>Eukaryota</taxon>
        <taxon>Viridiplantae</taxon>
        <taxon>Streptophyta</taxon>
        <taxon>Embryophyta</taxon>
        <taxon>Tracheophyta</taxon>
        <taxon>Spermatophyta</taxon>
        <taxon>Magnoliopsida</taxon>
        <taxon>Ranunculales</taxon>
        <taxon>Ranunculaceae</taxon>
        <taxon>Thalictroideae</taxon>
        <taxon>Aquilegia</taxon>
    </lineage>
</organism>
<reference evidence="3 4" key="1">
    <citation type="submission" date="2017-09" db="EMBL/GenBank/DDBJ databases">
        <title>WGS assembly of Aquilegia coerulea Goldsmith.</title>
        <authorList>
            <person name="Hodges S."/>
            <person name="Kramer E."/>
            <person name="Nordborg M."/>
            <person name="Tomkins J."/>
            <person name="Borevitz J."/>
            <person name="Derieg N."/>
            <person name="Yan J."/>
            <person name="Mihaltcheva S."/>
            <person name="Hayes R.D."/>
            <person name="Rokhsar D."/>
        </authorList>
    </citation>
    <scope>NUCLEOTIDE SEQUENCE [LARGE SCALE GENOMIC DNA]</scope>
    <source>
        <strain evidence="4">cv. Goldsmith</strain>
    </source>
</reference>
<dbReference type="InParanoid" id="A0A2G5CSR3"/>
<protein>
    <recommendedName>
        <fullName evidence="2">S1 motif domain-containing protein</fullName>
    </recommendedName>
</protein>